<organism evidence="2 3">
    <name type="scientific">Blautia segnis</name>
    <dbReference type="NCBI Taxonomy" id="2763030"/>
    <lineage>
        <taxon>Bacteria</taxon>
        <taxon>Bacillati</taxon>
        <taxon>Bacillota</taxon>
        <taxon>Clostridia</taxon>
        <taxon>Lachnospirales</taxon>
        <taxon>Lachnospiraceae</taxon>
        <taxon>Blautia</taxon>
    </lineage>
</organism>
<comment type="caution">
    <text evidence="2">The sequence shown here is derived from an EMBL/GenBank/DDBJ whole genome shotgun (WGS) entry which is preliminary data.</text>
</comment>
<dbReference type="EMBL" id="JACOOT010000008">
    <property type="protein sequence ID" value="MBC5650127.1"/>
    <property type="molecule type" value="Genomic_DNA"/>
</dbReference>
<evidence type="ECO:0000313" key="3">
    <source>
        <dbReference type="Proteomes" id="UP000652847"/>
    </source>
</evidence>
<feature type="transmembrane region" description="Helical" evidence="1">
    <location>
        <begin position="65"/>
        <end position="82"/>
    </location>
</feature>
<feature type="transmembrane region" description="Helical" evidence="1">
    <location>
        <begin position="39"/>
        <end position="58"/>
    </location>
</feature>
<keyword evidence="1" id="KW-1133">Transmembrane helix</keyword>
<reference evidence="2 3" key="1">
    <citation type="submission" date="2020-08" db="EMBL/GenBank/DDBJ databases">
        <title>Genome public.</title>
        <authorList>
            <person name="Liu C."/>
            <person name="Sun Q."/>
        </authorList>
    </citation>
    <scope>NUCLEOTIDE SEQUENCE [LARGE SCALE GENOMIC DNA]</scope>
    <source>
        <strain evidence="2 3">BX17</strain>
    </source>
</reference>
<name>A0A8I0ACE3_9FIRM</name>
<keyword evidence="1" id="KW-0472">Membrane</keyword>
<evidence type="ECO:0000256" key="1">
    <source>
        <dbReference type="SAM" id="Phobius"/>
    </source>
</evidence>
<accession>A0A8I0ACE3</accession>
<feature type="transmembrane region" description="Helical" evidence="1">
    <location>
        <begin position="102"/>
        <end position="128"/>
    </location>
</feature>
<gene>
    <name evidence="2" type="ORF">H8S54_03050</name>
</gene>
<dbReference type="RefSeq" id="WP_117849392.1">
    <property type="nucleotide sequence ID" value="NZ_JACOOT010000008.1"/>
</dbReference>
<protein>
    <submittedName>
        <fullName evidence="2">Uncharacterized protein</fullName>
    </submittedName>
</protein>
<proteinExistence type="predicted"/>
<dbReference type="AlphaFoldDB" id="A0A8I0ACE3"/>
<sequence>MMNKTKKSIGLYLTLVAGIIAIVEAIYYGKVMYTFQPVYYFLAGAIVLAVLSFVLVGFNKVITGFIPVVNAVLMASAAVWSASVMVNQIGYVVSGLDGIDTIMSFIIFCSIAVVGMILNIVASFLPVAKEAE</sequence>
<evidence type="ECO:0000313" key="2">
    <source>
        <dbReference type="EMBL" id="MBC5650127.1"/>
    </source>
</evidence>
<feature type="transmembrane region" description="Helical" evidence="1">
    <location>
        <begin position="9"/>
        <end position="27"/>
    </location>
</feature>
<keyword evidence="3" id="KW-1185">Reference proteome</keyword>
<dbReference type="Proteomes" id="UP000652847">
    <property type="component" value="Unassembled WGS sequence"/>
</dbReference>
<keyword evidence="1" id="KW-0812">Transmembrane</keyword>